<keyword evidence="2 4" id="KW-0238">DNA-binding</keyword>
<keyword evidence="1" id="KW-0805">Transcription regulation</keyword>
<dbReference type="AlphaFoldDB" id="A0A9E5JUS0"/>
<evidence type="ECO:0000313" key="6">
    <source>
        <dbReference type="EMBL" id="NHO65968.1"/>
    </source>
</evidence>
<evidence type="ECO:0000256" key="2">
    <source>
        <dbReference type="ARBA" id="ARBA00023125"/>
    </source>
</evidence>
<evidence type="ECO:0000313" key="7">
    <source>
        <dbReference type="Proteomes" id="UP000787472"/>
    </source>
</evidence>
<dbReference type="InterPro" id="IPR001647">
    <property type="entry name" value="HTH_TetR"/>
</dbReference>
<evidence type="ECO:0000256" key="4">
    <source>
        <dbReference type="PROSITE-ProRule" id="PRU00335"/>
    </source>
</evidence>
<evidence type="ECO:0000259" key="5">
    <source>
        <dbReference type="PROSITE" id="PS50977"/>
    </source>
</evidence>
<dbReference type="SUPFAM" id="SSF46689">
    <property type="entry name" value="Homeodomain-like"/>
    <property type="match status" value="1"/>
</dbReference>
<dbReference type="EMBL" id="JAAONZ010000006">
    <property type="protein sequence ID" value="NHO65968.1"/>
    <property type="molecule type" value="Genomic_DNA"/>
</dbReference>
<proteinExistence type="predicted"/>
<reference evidence="6" key="1">
    <citation type="submission" date="2020-03" db="EMBL/GenBank/DDBJ databases">
        <authorList>
            <person name="Guo F."/>
        </authorList>
    </citation>
    <scope>NUCLEOTIDE SEQUENCE</scope>
    <source>
        <strain evidence="6">JCM 30134</strain>
    </source>
</reference>
<dbReference type="InterPro" id="IPR050109">
    <property type="entry name" value="HTH-type_TetR-like_transc_reg"/>
</dbReference>
<keyword evidence="3" id="KW-0804">Transcription</keyword>
<accession>A0A9E5JUS0</accession>
<dbReference type="RefSeq" id="WP_167185900.1">
    <property type="nucleotide sequence ID" value="NZ_JAAONZ010000006.1"/>
</dbReference>
<dbReference type="PANTHER" id="PTHR30055:SF234">
    <property type="entry name" value="HTH-TYPE TRANSCRIPTIONAL REGULATOR BETI"/>
    <property type="match status" value="1"/>
</dbReference>
<comment type="caution">
    <text evidence="6">The sequence shown here is derived from an EMBL/GenBank/DDBJ whole genome shotgun (WGS) entry which is preliminary data.</text>
</comment>
<protein>
    <submittedName>
        <fullName evidence="6">TetR/AcrR family transcriptional regulator</fullName>
    </submittedName>
</protein>
<keyword evidence="7" id="KW-1185">Reference proteome</keyword>
<name>A0A9E5JUS0_9GAMM</name>
<dbReference type="PROSITE" id="PS50977">
    <property type="entry name" value="HTH_TETR_2"/>
    <property type="match status" value="1"/>
</dbReference>
<gene>
    <name evidence="6" type="ORF">G8770_10480</name>
</gene>
<feature type="domain" description="HTH tetR-type" evidence="5">
    <location>
        <begin position="7"/>
        <end position="67"/>
    </location>
</feature>
<dbReference type="GO" id="GO:0003700">
    <property type="term" value="F:DNA-binding transcription factor activity"/>
    <property type="evidence" value="ECO:0007669"/>
    <property type="project" value="TreeGrafter"/>
</dbReference>
<evidence type="ECO:0000256" key="1">
    <source>
        <dbReference type="ARBA" id="ARBA00023015"/>
    </source>
</evidence>
<dbReference type="Gene3D" id="1.10.357.10">
    <property type="entry name" value="Tetracycline Repressor, domain 2"/>
    <property type="match status" value="1"/>
</dbReference>
<dbReference type="PRINTS" id="PR00455">
    <property type="entry name" value="HTHTETR"/>
</dbReference>
<evidence type="ECO:0000256" key="3">
    <source>
        <dbReference type="ARBA" id="ARBA00023163"/>
    </source>
</evidence>
<dbReference type="InterPro" id="IPR009057">
    <property type="entry name" value="Homeodomain-like_sf"/>
</dbReference>
<organism evidence="6 7">
    <name type="scientific">Pseudomaricurvus hydrocarbonicus</name>
    <dbReference type="NCBI Taxonomy" id="1470433"/>
    <lineage>
        <taxon>Bacteria</taxon>
        <taxon>Pseudomonadati</taxon>
        <taxon>Pseudomonadota</taxon>
        <taxon>Gammaproteobacteria</taxon>
        <taxon>Cellvibrionales</taxon>
        <taxon>Cellvibrionaceae</taxon>
        <taxon>Pseudomaricurvus</taxon>
    </lineage>
</organism>
<feature type="DNA-binding region" description="H-T-H motif" evidence="4">
    <location>
        <begin position="30"/>
        <end position="49"/>
    </location>
</feature>
<dbReference type="Proteomes" id="UP000787472">
    <property type="component" value="Unassembled WGS sequence"/>
</dbReference>
<dbReference type="GO" id="GO:0000976">
    <property type="term" value="F:transcription cis-regulatory region binding"/>
    <property type="evidence" value="ECO:0007669"/>
    <property type="project" value="TreeGrafter"/>
</dbReference>
<dbReference type="Pfam" id="PF00440">
    <property type="entry name" value="TetR_N"/>
    <property type="match status" value="1"/>
</dbReference>
<sequence>MRKNSKEATREAILAAARTVLASDGPEALKVSRVAALAGINRGTAYQHFQTREDLIKATVEWVSDHLSSTIYGDLEFNEDGSLVELNPGSIYEVISLMVNFAVENPTLGRVWLFELLASENPGEDKFFRLFKKTTQQLAESQYSQGDIDVEALSVIVLSGYFIWPEWVRAHADTDSARAGMAARMSREMLRLFMHGVLKTEEFPQFEDILKQ</sequence>
<dbReference type="PANTHER" id="PTHR30055">
    <property type="entry name" value="HTH-TYPE TRANSCRIPTIONAL REGULATOR RUTR"/>
    <property type="match status" value="1"/>
</dbReference>